<gene>
    <name evidence="7" type="ORF">LELG_00197</name>
</gene>
<protein>
    <recommendedName>
        <fullName evidence="1">peptidyl-tRNA hydrolase</fullName>
        <ecNumber evidence="1">3.1.1.29</ecNumber>
    </recommendedName>
</protein>
<dbReference type="KEGG" id="lel:PVL30_000190"/>
<evidence type="ECO:0000256" key="3">
    <source>
        <dbReference type="ARBA" id="ARBA00038050"/>
    </source>
</evidence>
<dbReference type="FunFam" id="3.40.1490.10:FF:000001">
    <property type="entry name" value="Peptidyl-tRNA hydrolase 2"/>
    <property type="match status" value="1"/>
</dbReference>
<dbReference type="GO" id="GO:0004045">
    <property type="term" value="F:peptidyl-tRNA hydrolase activity"/>
    <property type="evidence" value="ECO:0007669"/>
    <property type="project" value="UniProtKB-EC"/>
</dbReference>
<feature type="transmembrane region" description="Helical" evidence="6">
    <location>
        <begin position="6"/>
        <end position="25"/>
    </location>
</feature>
<evidence type="ECO:0000313" key="7">
    <source>
        <dbReference type="EMBL" id="EDK42019.1"/>
    </source>
</evidence>
<sequence length="217" mass="23903">MNDTTVATVTIASFVSGIFLSQWLLSFTSPERKRRTTSTSTSIKRLHKNNIVSSIKKAEQIGEIVETEDEDETEEEDEEDEEVDINSTALNDIPGEVRMSLIVRQDLKMGKGKAAAQCSHATLALYKKITNPNSEAYNPEMVKRWEYGNGQAKITLQVPDQEQMDMLFAKAMSLGINATIIHDAGRTQIAAGSATVLGLGPAPKRILDEVTGELKLY</sequence>
<dbReference type="EMBL" id="CH981524">
    <property type="protein sequence ID" value="EDK42019.1"/>
    <property type="molecule type" value="Genomic_DNA"/>
</dbReference>
<dbReference type="OMA" id="RMDLGMT"/>
<keyword evidence="6" id="KW-0472">Membrane</keyword>
<keyword evidence="8" id="KW-1185">Reference proteome</keyword>
<dbReference type="HOGENOM" id="CLU_073661_0_1_1"/>
<keyword evidence="6" id="KW-0812">Transmembrane</keyword>
<dbReference type="EC" id="3.1.1.29" evidence="1"/>
<evidence type="ECO:0000313" key="8">
    <source>
        <dbReference type="Proteomes" id="UP000001996"/>
    </source>
</evidence>
<keyword evidence="2" id="KW-0378">Hydrolase</keyword>
<dbReference type="VEuPathDB" id="FungiDB:LELG_00197"/>
<dbReference type="InterPro" id="IPR023476">
    <property type="entry name" value="Pep_tRNA_hydro_II_dom_sf"/>
</dbReference>
<evidence type="ECO:0000256" key="4">
    <source>
        <dbReference type="ARBA" id="ARBA00048707"/>
    </source>
</evidence>
<dbReference type="AlphaFoldDB" id="A5DS61"/>
<dbReference type="CDD" id="cd02430">
    <property type="entry name" value="PTH2"/>
    <property type="match status" value="1"/>
</dbReference>
<comment type="catalytic activity">
    <reaction evidence="4">
        <text>an N-acyl-L-alpha-aminoacyl-tRNA + H2O = an N-acyl-L-amino acid + a tRNA + H(+)</text>
        <dbReference type="Rhea" id="RHEA:54448"/>
        <dbReference type="Rhea" id="RHEA-COMP:10123"/>
        <dbReference type="Rhea" id="RHEA-COMP:13883"/>
        <dbReference type="ChEBI" id="CHEBI:15377"/>
        <dbReference type="ChEBI" id="CHEBI:15378"/>
        <dbReference type="ChEBI" id="CHEBI:59874"/>
        <dbReference type="ChEBI" id="CHEBI:78442"/>
        <dbReference type="ChEBI" id="CHEBI:138191"/>
        <dbReference type="EC" id="3.1.1.29"/>
    </reaction>
</comment>
<dbReference type="GO" id="GO:0032435">
    <property type="term" value="P:negative regulation of proteasomal ubiquitin-dependent protein catabolic process"/>
    <property type="evidence" value="ECO:0007669"/>
    <property type="project" value="EnsemblFungi"/>
</dbReference>
<feature type="region of interest" description="Disordered" evidence="5">
    <location>
        <begin position="65"/>
        <end position="84"/>
    </location>
</feature>
<reference evidence="7 8" key="1">
    <citation type="journal article" date="2009" name="Nature">
        <title>Evolution of pathogenicity and sexual reproduction in eight Candida genomes.</title>
        <authorList>
            <person name="Butler G."/>
            <person name="Rasmussen M.D."/>
            <person name="Lin M.F."/>
            <person name="Santos M.A."/>
            <person name="Sakthikumar S."/>
            <person name="Munro C.A."/>
            <person name="Rheinbay E."/>
            <person name="Grabherr M."/>
            <person name="Forche A."/>
            <person name="Reedy J.L."/>
            <person name="Agrafioti I."/>
            <person name="Arnaud M.B."/>
            <person name="Bates S."/>
            <person name="Brown A.J."/>
            <person name="Brunke S."/>
            <person name="Costanzo M.C."/>
            <person name="Fitzpatrick D.A."/>
            <person name="de Groot P.W."/>
            <person name="Harris D."/>
            <person name="Hoyer L.L."/>
            <person name="Hube B."/>
            <person name="Klis F.M."/>
            <person name="Kodira C."/>
            <person name="Lennard N."/>
            <person name="Logue M.E."/>
            <person name="Martin R."/>
            <person name="Neiman A.M."/>
            <person name="Nikolaou E."/>
            <person name="Quail M.A."/>
            <person name="Quinn J."/>
            <person name="Santos M.C."/>
            <person name="Schmitzberger F.F."/>
            <person name="Sherlock G."/>
            <person name="Shah P."/>
            <person name="Silverstein K.A."/>
            <person name="Skrzypek M.S."/>
            <person name="Soll D."/>
            <person name="Staggs R."/>
            <person name="Stansfield I."/>
            <person name="Stumpf M.P."/>
            <person name="Sudbery P.E."/>
            <person name="Srikantha T."/>
            <person name="Zeng Q."/>
            <person name="Berman J."/>
            <person name="Berriman M."/>
            <person name="Heitman J."/>
            <person name="Gow N.A."/>
            <person name="Lorenz M.C."/>
            <person name="Birren B.W."/>
            <person name="Kellis M."/>
            <person name="Cuomo C.A."/>
        </authorList>
    </citation>
    <scope>NUCLEOTIDE SEQUENCE [LARGE SCALE GENOMIC DNA]</scope>
    <source>
        <strain evidence="8">ATCC 11503 / BCRC 21390 / CBS 2605 / JCM 1781 / NBRC 1676 / NRRL YB-4239</strain>
    </source>
</reference>
<dbReference type="GeneID" id="5235756"/>
<proteinExistence type="inferred from homology"/>
<dbReference type="PANTHER" id="PTHR12649:SF11">
    <property type="entry name" value="PEPTIDYL-TRNA HYDROLASE 2, MITOCHONDRIAL"/>
    <property type="match status" value="1"/>
</dbReference>
<dbReference type="Proteomes" id="UP000001996">
    <property type="component" value="Unassembled WGS sequence"/>
</dbReference>
<dbReference type="STRING" id="379508.A5DS61"/>
<dbReference type="NCBIfam" id="TIGR00283">
    <property type="entry name" value="arch_pth2"/>
    <property type="match status" value="1"/>
</dbReference>
<evidence type="ECO:0000256" key="2">
    <source>
        <dbReference type="ARBA" id="ARBA00022801"/>
    </source>
</evidence>
<name>A5DS61_LODEL</name>
<comment type="similarity">
    <text evidence="3">Belongs to the PTH2 family.</text>
</comment>
<dbReference type="FunCoup" id="A5DS61">
    <property type="interactions" value="950"/>
</dbReference>
<dbReference type="PANTHER" id="PTHR12649">
    <property type="entry name" value="PEPTIDYL-TRNA HYDROLASE 2"/>
    <property type="match status" value="1"/>
</dbReference>
<organism evidence="7 8">
    <name type="scientific">Lodderomyces elongisporus (strain ATCC 11503 / CBS 2605 / JCM 1781 / NBRC 1676 / NRRL YB-4239)</name>
    <name type="common">Yeast</name>
    <name type="synonym">Saccharomyces elongisporus</name>
    <dbReference type="NCBI Taxonomy" id="379508"/>
    <lineage>
        <taxon>Eukaryota</taxon>
        <taxon>Fungi</taxon>
        <taxon>Dikarya</taxon>
        <taxon>Ascomycota</taxon>
        <taxon>Saccharomycotina</taxon>
        <taxon>Pichiomycetes</taxon>
        <taxon>Debaryomycetaceae</taxon>
        <taxon>Candida/Lodderomyces clade</taxon>
        <taxon>Lodderomyces</taxon>
    </lineage>
</organism>
<dbReference type="OrthoDB" id="1733656at2759"/>
<dbReference type="SUPFAM" id="SSF102462">
    <property type="entry name" value="Peptidyl-tRNA hydrolase II"/>
    <property type="match status" value="1"/>
</dbReference>
<dbReference type="Gene3D" id="3.40.1490.10">
    <property type="entry name" value="Bit1"/>
    <property type="match status" value="1"/>
</dbReference>
<dbReference type="InParanoid" id="A5DS61"/>
<accession>A5DS61</accession>
<evidence type="ECO:0000256" key="5">
    <source>
        <dbReference type="SAM" id="MobiDB-lite"/>
    </source>
</evidence>
<dbReference type="GO" id="GO:0005829">
    <property type="term" value="C:cytosol"/>
    <property type="evidence" value="ECO:0007669"/>
    <property type="project" value="TreeGrafter"/>
</dbReference>
<dbReference type="Pfam" id="PF01981">
    <property type="entry name" value="PTH2"/>
    <property type="match status" value="1"/>
</dbReference>
<evidence type="ECO:0000256" key="1">
    <source>
        <dbReference type="ARBA" id="ARBA00013260"/>
    </source>
</evidence>
<keyword evidence="6" id="KW-1133">Transmembrane helix</keyword>
<dbReference type="eggNOG" id="KOG3282">
    <property type="taxonomic scope" value="Eukaryota"/>
</dbReference>
<dbReference type="InterPro" id="IPR002833">
    <property type="entry name" value="PTH2"/>
</dbReference>
<evidence type="ECO:0000256" key="6">
    <source>
        <dbReference type="SAM" id="Phobius"/>
    </source>
</evidence>